<dbReference type="SUPFAM" id="SSF55298">
    <property type="entry name" value="YjgF-like"/>
    <property type="match status" value="1"/>
</dbReference>
<dbReference type="PANTHER" id="PTHR43857:SF1">
    <property type="entry name" value="YJGH FAMILY PROTEIN"/>
    <property type="match status" value="1"/>
</dbReference>
<dbReference type="InterPro" id="IPR035959">
    <property type="entry name" value="RutC-like_sf"/>
</dbReference>
<organism evidence="1 2">
    <name type="scientific">Litoreibacter ascidiaceicola</name>
    <dbReference type="NCBI Taxonomy" id="1486859"/>
    <lineage>
        <taxon>Bacteria</taxon>
        <taxon>Pseudomonadati</taxon>
        <taxon>Pseudomonadota</taxon>
        <taxon>Alphaproteobacteria</taxon>
        <taxon>Rhodobacterales</taxon>
        <taxon>Roseobacteraceae</taxon>
        <taxon>Litoreibacter</taxon>
    </lineage>
</organism>
<dbReference type="PANTHER" id="PTHR43857">
    <property type="entry name" value="BLR7761 PROTEIN"/>
    <property type="match status" value="1"/>
</dbReference>
<dbReference type="OrthoDB" id="9799840at2"/>
<evidence type="ECO:0000313" key="1">
    <source>
        <dbReference type="EMBL" id="SHE37094.1"/>
    </source>
</evidence>
<gene>
    <name evidence="1" type="ORF">SAMN05444273_101231</name>
</gene>
<dbReference type="RefSeq" id="WP_073139215.1">
    <property type="nucleotide sequence ID" value="NZ_FQUV01000001.1"/>
</dbReference>
<dbReference type="AlphaFoldDB" id="A0A1M4SY48"/>
<evidence type="ECO:0000313" key="2">
    <source>
        <dbReference type="Proteomes" id="UP000184144"/>
    </source>
</evidence>
<sequence length="129" mass="13611">MTIRRISSGGAFEPKVGYCRAVVAGDWVHVAGTVAAPLPETGEPPEGAAAQCKSALAIIERALNEAGAGFSDVVRVTYMLPAADEFEACWPVLSATFGDNPPAATMIECGLIDPKYRIEIEVTAYKPAR</sequence>
<accession>A0A1M4SY48</accession>
<dbReference type="EMBL" id="FQUV01000001">
    <property type="protein sequence ID" value="SHE37094.1"/>
    <property type="molecule type" value="Genomic_DNA"/>
</dbReference>
<dbReference type="Pfam" id="PF01042">
    <property type="entry name" value="Ribonuc_L-PSP"/>
    <property type="match status" value="1"/>
</dbReference>
<dbReference type="Gene3D" id="3.30.1330.40">
    <property type="entry name" value="RutC-like"/>
    <property type="match status" value="1"/>
</dbReference>
<name>A0A1M4SY48_9RHOB</name>
<dbReference type="InterPro" id="IPR006175">
    <property type="entry name" value="YjgF/YER057c/UK114"/>
</dbReference>
<dbReference type="CDD" id="cd06154">
    <property type="entry name" value="YjgF_YER057c_UK114_like_6"/>
    <property type="match status" value="1"/>
</dbReference>
<dbReference type="STRING" id="1486859.SAMN05444273_101231"/>
<proteinExistence type="predicted"/>
<protein>
    <submittedName>
        <fullName evidence="1">Enamine deaminase RidA, house cleaning of reactive enamine intermediates, YjgF/YER057c/UK114 family</fullName>
    </submittedName>
</protein>
<reference evidence="2" key="1">
    <citation type="submission" date="2016-11" db="EMBL/GenBank/DDBJ databases">
        <authorList>
            <person name="Varghese N."/>
            <person name="Submissions S."/>
        </authorList>
    </citation>
    <scope>NUCLEOTIDE SEQUENCE [LARGE SCALE GENOMIC DNA]</scope>
    <source>
        <strain evidence="2">DSM 100566</strain>
    </source>
</reference>
<dbReference type="Proteomes" id="UP000184144">
    <property type="component" value="Unassembled WGS sequence"/>
</dbReference>
<keyword evidence="2" id="KW-1185">Reference proteome</keyword>